<dbReference type="Gene3D" id="2.30.40.10">
    <property type="entry name" value="Urease, subunit C, domain 1"/>
    <property type="match status" value="2"/>
</dbReference>
<dbReference type="Gene3D" id="3.20.20.140">
    <property type="entry name" value="Metal-dependent hydrolases"/>
    <property type="match status" value="2"/>
</dbReference>
<accession>A0A0R0ATQ5</accession>
<dbReference type="PANTHER" id="PTHR43135:SF3">
    <property type="entry name" value="ALPHA-D-RIBOSE 1-METHYLPHOSPHONATE 5-TRIPHOSPHATE DIPHOSPHATASE"/>
    <property type="match status" value="1"/>
</dbReference>
<keyword evidence="1" id="KW-0732">Signal</keyword>
<keyword evidence="4" id="KW-1185">Reference proteome</keyword>
<dbReference type="InterPro" id="IPR032466">
    <property type="entry name" value="Metal_Hydrolase"/>
</dbReference>
<protein>
    <submittedName>
        <fullName evidence="3">Amidohydrolase</fullName>
    </submittedName>
</protein>
<dbReference type="RefSeq" id="WP_057505824.1">
    <property type="nucleotide sequence ID" value="NZ_LLXS01000010.1"/>
</dbReference>
<evidence type="ECO:0000313" key="4">
    <source>
        <dbReference type="Proteomes" id="UP000050836"/>
    </source>
</evidence>
<feature type="chain" id="PRO_5006391303" evidence="1">
    <location>
        <begin position="23"/>
        <end position="484"/>
    </location>
</feature>
<dbReference type="GO" id="GO:0016810">
    <property type="term" value="F:hydrolase activity, acting on carbon-nitrogen (but not peptide) bonds"/>
    <property type="evidence" value="ECO:0007669"/>
    <property type="project" value="InterPro"/>
</dbReference>
<sequence>MKTTLSLALSGLLLAVAPAALAARSTADVLIRHATVVDVEHGSTRPGQTVVIRGDDIVAVGDDKTLAGQWRAATTIDAKNRYLIPGLWDMHVHFGGGPALIEENKALLPLYVAHGITTVRDASGDLAEQVLSWRGQIANGQLFGPQLFTSGAKIEGLKPVWKGTLEAGDEAGVDAALDREQRDQVDFVKITDSTLSPELFLYALSEAKKRGLRTSGHIPMALTVGQAVDAGISSIEHLDYAFKAGVKEEAAIAADFAAGRIDRAEANRRLSAGFDRDTAMAAYRRFAALGVAVTPTLDGGRILDFLDSEPHDNDAYLAYIGPGLRKTYEWRVERAAKATPAQIQARHEGYAEVAKVLPMLQQAGVNIMAGTDAGFLNSYNYPGIGLHNELKLYVREGLTPQQALVAATRAGPQWFGTLHRYGAVEAGKAADLVLLERNPLQDIEATRAIDTVILRGQVLDRAALDALLTEAKAKVAAWDAGQTR</sequence>
<dbReference type="SUPFAM" id="SSF51556">
    <property type="entry name" value="Metallo-dependent hydrolases"/>
    <property type="match status" value="1"/>
</dbReference>
<evidence type="ECO:0000313" key="3">
    <source>
        <dbReference type="EMBL" id="KRG44008.1"/>
    </source>
</evidence>
<dbReference type="SUPFAM" id="SSF51338">
    <property type="entry name" value="Composite domain of metallo-dependent hydrolases"/>
    <property type="match status" value="1"/>
</dbReference>
<dbReference type="InterPro" id="IPR051781">
    <property type="entry name" value="Metallo-dep_Hydrolase"/>
</dbReference>
<dbReference type="Proteomes" id="UP000050836">
    <property type="component" value="Unassembled WGS sequence"/>
</dbReference>
<reference evidence="3 4" key="1">
    <citation type="submission" date="2015-10" db="EMBL/GenBank/DDBJ databases">
        <title>Genome sequencing and analysis of members of genus Stenotrophomonas.</title>
        <authorList>
            <person name="Patil P.P."/>
            <person name="Midha S."/>
            <person name="Patil P.B."/>
        </authorList>
    </citation>
    <scope>NUCLEOTIDE SEQUENCE [LARGE SCALE GENOMIC DNA]</scope>
    <source>
        <strain evidence="3 4">JCM 9942</strain>
    </source>
</reference>
<comment type="caution">
    <text evidence="3">The sequence shown here is derived from an EMBL/GenBank/DDBJ whole genome shotgun (WGS) entry which is preliminary data.</text>
</comment>
<dbReference type="PANTHER" id="PTHR43135">
    <property type="entry name" value="ALPHA-D-RIBOSE 1-METHYLPHOSPHONATE 5-TRIPHOSPHATE DIPHOSPHATASE"/>
    <property type="match status" value="1"/>
</dbReference>
<dbReference type="InterPro" id="IPR011059">
    <property type="entry name" value="Metal-dep_hydrolase_composite"/>
</dbReference>
<name>A0A0R0ATQ5_9GAMM</name>
<organism evidence="3 4">
    <name type="scientific">Stenotrophomonas pictorum JCM 9942</name>
    <dbReference type="NCBI Taxonomy" id="1236960"/>
    <lineage>
        <taxon>Bacteria</taxon>
        <taxon>Pseudomonadati</taxon>
        <taxon>Pseudomonadota</taxon>
        <taxon>Gammaproteobacteria</taxon>
        <taxon>Lysobacterales</taxon>
        <taxon>Lysobacteraceae</taxon>
        <taxon>Stenotrophomonas</taxon>
    </lineage>
</organism>
<feature type="signal peptide" evidence="1">
    <location>
        <begin position="1"/>
        <end position="22"/>
    </location>
</feature>
<dbReference type="Pfam" id="PF01979">
    <property type="entry name" value="Amidohydro_1"/>
    <property type="match status" value="1"/>
</dbReference>
<evidence type="ECO:0000259" key="2">
    <source>
        <dbReference type="Pfam" id="PF01979"/>
    </source>
</evidence>
<gene>
    <name evidence="3" type="ORF">ARC78_06710</name>
</gene>
<dbReference type="AlphaFoldDB" id="A0A0R0ATQ5"/>
<keyword evidence="3" id="KW-0378">Hydrolase</keyword>
<feature type="domain" description="Amidohydrolase-related" evidence="2">
    <location>
        <begin position="82"/>
        <end position="458"/>
    </location>
</feature>
<dbReference type="InterPro" id="IPR006680">
    <property type="entry name" value="Amidohydro-rel"/>
</dbReference>
<proteinExistence type="predicted"/>
<dbReference type="EMBL" id="LLXS01000010">
    <property type="protein sequence ID" value="KRG44008.1"/>
    <property type="molecule type" value="Genomic_DNA"/>
</dbReference>
<evidence type="ECO:0000256" key="1">
    <source>
        <dbReference type="SAM" id="SignalP"/>
    </source>
</evidence>